<evidence type="ECO:0000313" key="3">
    <source>
        <dbReference type="Proteomes" id="UP000194948"/>
    </source>
</evidence>
<name>A0AAQ3Y6S7_9ENTE</name>
<gene>
    <name evidence="2" type="ORF">A5821_001148</name>
</gene>
<dbReference type="Gene3D" id="3.90.1580.10">
    <property type="entry name" value="paralog of FGE (formylglycine-generating enzyme)"/>
    <property type="match status" value="1"/>
</dbReference>
<organism evidence="2 3">
    <name type="scientific">Candidatus Enterococcus palustris</name>
    <dbReference type="NCBI Taxonomy" id="1834189"/>
    <lineage>
        <taxon>Bacteria</taxon>
        <taxon>Bacillati</taxon>
        <taxon>Bacillota</taxon>
        <taxon>Bacilli</taxon>
        <taxon>Lactobacillales</taxon>
        <taxon>Enterococcaceae</taxon>
        <taxon>Enterococcus</taxon>
    </lineage>
</organism>
<accession>A0AAQ3Y6S7</accession>
<feature type="domain" description="DUF7278" evidence="1">
    <location>
        <begin position="164"/>
        <end position="233"/>
    </location>
</feature>
<dbReference type="SUPFAM" id="SSF56436">
    <property type="entry name" value="C-type lectin-like"/>
    <property type="match status" value="1"/>
</dbReference>
<dbReference type="InterPro" id="IPR016187">
    <property type="entry name" value="CTDL_fold"/>
</dbReference>
<evidence type="ECO:0000259" key="1">
    <source>
        <dbReference type="Pfam" id="PF23944"/>
    </source>
</evidence>
<dbReference type="Proteomes" id="UP000194948">
    <property type="component" value="Chromosome"/>
</dbReference>
<sequence>MDLFEQVEWANWKNLKDPEKESLLHQLLMYFVPPTVEVNTIQLVNFELYGIKCRTFELEFDGELFVFIPGNSEAILGWDLGAEGLRSHELLGFDVESLEKNTFKTSLTNDAILPASEWVEEETNYDLHSLEGIADYINDHTTDLRKVAIPAMFVQKYALPAGTEFLGIFDTITGTFEGEVERFFPYEKSICQKLFPKLTAQESLTWSFPQSLLVKNEFYLEFLPESDYYFVYSHSDFTHEELKLATKRQGFDLLSEDQWEYAVGGGTRRLFRWGNELLIQNNESGRQIKSKMDGANMFGLVIDTQQNHFELTDDLAKSKLIKQLVAKDTLIEKMLPLSSYFYSSHKISMEEKLNPQDYLYRKVIKIES</sequence>
<reference evidence="2 3" key="2">
    <citation type="submission" date="2024-03" db="EMBL/GenBank/DDBJ databases">
        <title>The Genome Sequence of Enterococcus sp. DIV0205d.</title>
        <authorList>
            <consortium name="The Broad Institute Genomics Platform"/>
            <consortium name="The Broad Institute Microbial Omics Core"/>
            <consortium name="The Broad Institute Genomic Center for Infectious Diseases"/>
            <person name="Earl A."/>
            <person name="Manson A."/>
            <person name="Gilmore M."/>
            <person name="Schwartman J."/>
            <person name="Shea T."/>
            <person name="Abouelleil A."/>
            <person name="Cao P."/>
            <person name="Chapman S."/>
            <person name="Cusick C."/>
            <person name="Young S."/>
            <person name="Neafsey D."/>
            <person name="Nusbaum C."/>
            <person name="Birren B."/>
        </authorList>
    </citation>
    <scope>NUCLEOTIDE SEQUENCE [LARGE SCALE GENOMIC DNA]</scope>
    <source>
        <strain evidence="2 3">7F3_DIV0205</strain>
    </source>
</reference>
<keyword evidence="3" id="KW-1185">Reference proteome</keyword>
<dbReference type="EMBL" id="CP147244">
    <property type="protein sequence ID" value="WYK00054.1"/>
    <property type="molecule type" value="Genomic_DNA"/>
</dbReference>
<dbReference type="RefSeq" id="WP_086313623.1">
    <property type="nucleotide sequence ID" value="NZ_CP147244.1"/>
</dbReference>
<dbReference type="AlphaFoldDB" id="A0AAQ3Y6S7"/>
<evidence type="ECO:0000313" key="2">
    <source>
        <dbReference type="EMBL" id="WYK00054.1"/>
    </source>
</evidence>
<reference evidence="3" key="1">
    <citation type="submission" date="2017-05" db="EMBL/GenBank/DDBJ databases">
        <title>The Genome Sequence of EEnterococcus faecalis 9F2_4866.</title>
        <authorList>
            <consortium name="The Broad Institute Genomics Platform"/>
            <consortium name="The Broad Institute Genomic Center for Infectious Diseases"/>
            <person name="Earl A."/>
            <person name="Manson A."/>
            <person name="Schwartman J."/>
            <person name="Gilmore M."/>
            <person name="Abouelleil A."/>
            <person name="Cao P."/>
            <person name="Chapman S."/>
            <person name="Cusick C."/>
            <person name="Shea T."/>
            <person name="Young S."/>
            <person name="Neafsey D."/>
            <person name="Nusbaum C."/>
            <person name="Birren B."/>
        </authorList>
    </citation>
    <scope>NUCLEOTIDE SEQUENCE [LARGE SCALE GENOMIC DNA]</scope>
    <source>
        <strain evidence="3">7F3_DIV0205</strain>
    </source>
</reference>
<dbReference type="InterPro" id="IPR055702">
    <property type="entry name" value="DUF7278"/>
</dbReference>
<proteinExistence type="predicted"/>
<dbReference type="InterPro" id="IPR042095">
    <property type="entry name" value="SUMF_sf"/>
</dbReference>
<dbReference type="Pfam" id="PF23944">
    <property type="entry name" value="DUF7278"/>
    <property type="match status" value="1"/>
</dbReference>
<protein>
    <recommendedName>
        <fullName evidence="1">DUF7278 domain-containing protein</fullName>
    </recommendedName>
</protein>